<dbReference type="Pfam" id="PF04471">
    <property type="entry name" value="Mrr_cat"/>
    <property type="match status" value="1"/>
</dbReference>
<dbReference type="InterPro" id="IPR011856">
    <property type="entry name" value="tRNA_endonuc-like_dom_sf"/>
</dbReference>
<evidence type="ECO:0000313" key="3">
    <source>
        <dbReference type="Proteomes" id="UP000029227"/>
    </source>
</evidence>
<gene>
    <name evidence="2" type="ORF">JCM19237_4667</name>
</gene>
<dbReference type="GO" id="GO:0009307">
    <property type="term" value="P:DNA restriction-modification system"/>
    <property type="evidence" value="ECO:0007669"/>
    <property type="project" value="InterPro"/>
</dbReference>
<dbReference type="Gene3D" id="3.40.1350.10">
    <property type="match status" value="1"/>
</dbReference>
<evidence type="ECO:0000259" key="1">
    <source>
        <dbReference type="Pfam" id="PF04471"/>
    </source>
</evidence>
<comment type="caution">
    <text evidence="2">The sequence shown here is derived from an EMBL/GenBank/DDBJ whole genome shotgun (WGS) entry which is preliminary data.</text>
</comment>
<feature type="domain" description="Restriction endonuclease type IV Mrr" evidence="1">
    <location>
        <begin position="16"/>
        <end position="127"/>
    </location>
</feature>
<evidence type="ECO:0000313" key="2">
    <source>
        <dbReference type="EMBL" id="GAL07251.1"/>
    </source>
</evidence>
<dbReference type="GO" id="GO:0004519">
    <property type="term" value="F:endonuclease activity"/>
    <property type="evidence" value="ECO:0007669"/>
    <property type="project" value="InterPro"/>
</dbReference>
<dbReference type="Proteomes" id="UP000029227">
    <property type="component" value="Unassembled WGS sequence"/>
</dbReference>
<reference evidence="2 3" key="1">
    <citation type="journal article" date="2014" name="Genome Announc.">
        <title>Draft Genome Sequences of Two Vibrionaceae Species, Vibrio ponticus C121 and Photobacterium aphoticum C119, Isolated as Coral Reef Microbiota.</title>
        <authorList>
            <person name="Al-saari N."/>
            <person name="Meirelles P.M."/>
            <person name="Mino S."/>
            <person name="Suda W."/>
            <person name="Oshima K."/>
            <person name="Hattori M."/>
            <person name="Ohkuma M."/>
            <person name="Thompson F.L."/>
            <person name="Gomez-Gil B."/>
            <person name="Sawabe T."/>
            <person name="Sawabe T."/>
        </authorList>
    </citation>
    <scope>NUCLEOTIDE SEQUENCE [LARGE SCALE GENOMIC DNA]</scope>
    <source>
        <strain evidence="2 3">JCM 19237</strain>
    </source>
</reference>
<accession>A0A090QWI3</accession>
<name>A0A090QWI3_9GAMM</name>
<dbReference type="SUPFAM" id="SSF52980">
    <property type="entry name" value="Restriction endonuclease-like"/>
    <property type="match status" value="1"/>
</dbReference>
<sequence>MGYKGPENIREKITETLDPKLLVDLAADLLFSKRFSNIHRTDGPGDGGRDLYAESNGEKILVQCKYHEDYNKTCSSRELSELPMALVKFNYTKGIFITNANISPQAKREYLDNYPNLKLFFVDGDELGLSIVEAPLLRSIWFDGESIYKKEPSIRVPFLIREHIDDLPYVINEHACKTSLSELNRTISESFPKLKIRIKSNRTDTKRFEPYKAPLPLTVEEGGSYSFLFSELIVEGIDSLADIEPFKERVKDLLIAWLKDKLNGFSLRFGKSYVAARNNDGDGTEVELDSRPESYIVTKNFMGSELIFYDVGEHLDWTSTNDARVSEAEYIRLYNEELNVCLDYKIKSRIGWNEQLEKLASKERLKIAWEKSVFCLCEAFESWPFSDIPEPDEQIAWIDDESMICGWLHFSLLGYPSQTRGRNSEGFGEFMKLPDEADFAVTQQTIKSSCWIRRV</sequence>
<protein>
    <recommendedName>
        <fullName evidence="1">Restriction endonuclease type IV Mrr domain-containing protein</fullName>
    </recommendedName>
</protein>
<dbReference type="InterPro" id="IPR007560">
    <property type="entry name" value="Restrct_endonuc_IV_Mrr"/>
</dbReference>
<dbReference type="GO" id="GO:0003677">
    <property type="term" value="F:DNA binding"/>
    <property type="evidence" value="ECO:0007669"/>
    <property type="project" value="InterPro"/>
</dbReference>
<proteinExistence type="predicted"/>
<dbReference type="EMBL" id="BBMN01000015">
    <property type="protein sequence ID" value="GAL07251.1"/>
    <property type="molecule type" value="Genomic_DNA"/>
</dbReference>
<dbReference type="InterPro" id="IPR011335">
    <property type="entry name" value="Restrct_endonuc-II-like"/>
</dbReference>
<dbReference type="AlphaFoldDB" id="A0A090QWI3"/>
<organism evidence="2 3">
    <name type="scientific">Photobacterium aphoticum</name>
    <dbReference type="NCBI Taxonomy" id="754436"/>
    <lineage>
        <taxon>Bacteria</taxon>
        <taxon>Pseudomonadati</taxon>
        <taxon>Pseudomonadota</taxon>
        <taxon>Gammaproteobacteria</taxon>
        <taxon>Vibrionales</taxon>
        <taxon>Vibrionaceae</taxon>
        <taxon>Photobacterium</taxon>
    </lineage>
</organism>